<proteinExistence type="predicted"/>
<protein>
    <submittedName>
        <fullName evidence="2">Uncharacterized protein</fullName>
    </submittedName>
</protein>
<accession>A0ABR2ZUE7</accession>
<keyword evidence="3" id="KW-1185">Reference proteome</keyword>
<organism evidence="2 3">
    <name type="scientific">Marasmius tenuissimus</name>
    <dbReference type="NCBI Taxonomy" id="585030"/>
    <lineage>
        <taxon>Eukaryota</taxon>
        <taxon>Fungi</taxon>
        <taxon>Dikarya</taxon>
        <taxon>Basidiomycota</taxon>
        <taxon>Agaricomycotina</taxon>
        <taxon>Agaricomycetes</taxon>
        <taxon>Agaricomycetidae</taxon>
        <taxon>Agaricales</taxon>
        <taxon>Marasmiineae</taxon>
        <taxon>Marasmiaceae</taxon>
        <taxon>Marasmius</taxon>
    </lineage>
</organism>
<sequence>MSQPEPQNLVDPANPNVSMHAALPPQPPYIDPENRGGQQMEDIDDDRLDGGASGAPDPTGPQPNTEFI</sequence>
<comment type="caution">
    <text evidence="2">The sequence shown here is derived from an EMBL/GenBank/DDBJ whole genome shotgun (WGS) entry which is preliminary data.</text>
</comment>
<name>A0ABR2ZUE7_9AGAR</name>
<reference evidence="2 3" key="1">
    <citation type="submission" date="2024-05" db="EMBL/GenBank/DDBJ databases">
        <title>A draft genome resource for the thread blight pathogen Marasmius tenuissimus strain MS-2.</title>
        <authorList>
            <person name="Yulfo-Soto G.E."/>
            <person name="Baruah I.K."/>
            <person name="Amoako-Attah I."/>
            <person name="Bukari Y."/>
            <person name="Meinhardt L.W."/>
            <person name="Bailey B.A."/>
            <person name="Cohen S.P."/>
        </authorList>
    </citation>
    <scope>NUCLEOTIDE SEQUENCE [LARGE SCALE GENOMIC DNA]</scope>
    <source>
        <strain evidence="2 3">MS-2</strain>
    </source>
</reference>
<dbReference type="EMBL" id="JBBXMP010000053">
    <property type="protein sequence ID" value="KAL0065033.1"/>
    <property type="molecule type" value="Genomic_DNA"/>
</dbReference>
<feature type="region of interest" description="Disordered" evidence="1">
    <location>
        <begin position="1"/>
        <end position="68"/>
    </location>
</feature>
<gene>
    <name evidence="2" type="ORF">AAF712_008026</name>
</gene>
<evidence type="ECO:0000313" key="3">
    <source>
        <dbReference type="Proteomes" id="UP001437256"/>
    </source>
</evidence>
<dbReference type="Proteomes" id="UP001437256">
    <property type="component" value="Unassembled WGS sequence"/>
</dbReference>
<evidence type="ECO:0000313" key="2">
    <source>
        <dbReference type="EMBL" id="KAL0065033.1"/>
    </source>
</evidence>
<evidence type="ECO:0000256" key="1">
    <source>
        <dbReference type="SAM" id="MobiDB-lite"/>
    </source>
</evidence>